<dbReference type="EMBL" id="SDAM02002131">
    <property type="protein sequence ID" value="KAH6821316.1"/>
    <property type="molecule type" value="Genomic_DNA"/>
</dbReference>
<dbReference type="InterPro" id="IPR023213">
    <property type="entry name" value="CAT-like_dom_sf"/>
</dbReference>
<dbReference type="Pfam" id="PF02458">
    <property type="entry name" value="Transferase"/>
    <property type="match status" value="1"/>
</dbReference>
<evidence type="ECO:0000313" key="5">
    <source>
        <dbReference type="Proteomes" id="UP001190926"/>
    </source>
</evidence>
<dbReference type="AlphaFoldDB" id="A0AAD4IUE7"/>
<dbReference type="PANTHER" id="PTHR31642:SF11">
    <property type="entry name" value="SHIKIMATE O-HYDROXYCINNAMOYLTRANSFERASE"/>
    <property type="match status" value="1"/>
</dbReference>
<dbReference type="Proteomes" id="UP001190926">
    <property type="component" value="Unassembled WGS sequence"/>
</dbReference>
<dbReference type="GO" id="GO:0016747">
    <property type="term" value="F:acyltransferase activity, transferring groups other than amino-acyl groups"/>
    <property type="evidence" value="ECO:0007669"/>
    <property type="project" value="TreeGrafter"/>
</dbReference>
<dbReference type="Gene3D" id="3.30.559.10">
    <property type="entry name" value="Chloramphenicol acetyltransferase-like domain"/>
    <property type="match status" value="1"/>
</dbReference>
<evidence type="ECO:0000256" key="1">
    <source>
        <dbReference type="ARBA" id="ARBA00009861"/>
    </source>
</evidence>
<proteinExistence type="inferred from homology"/>
<organism evidence="4 5">
    <name type="scientific">Perilla frutescens var. hirtella</name>
    <name type="common">Perilla citriodora</name>
    <name type="synonym">Perilla setoyensis</name>
    <dbReference type="NCBI Taxonomy" id="608512"/>
    <lineage>
        <taxon>Eukaryota</taxon>
        <taxon>Viridiplantae</taxon>
        <taxon>Streptophyta</taxon>
        <taxon>Embryophyta</taxon>
        <taxon>Tracheophyta</taxon>
        <taxon>Spermatophyta</taxon>
        <taxon>Magnoliopsida</taxon>
        <taxon>eudicotyledons</taxon>
        <taxon>Gunneridae</taxon>
        <taxon>Pentapetalae</taxon>
        <taxon>asterids</taxon>
        <taxon>lamiids</taxon>
        <taxon>Lamiales</taxon>
        <taxon>Lamiaceae</taxon>
        <taxon>Nepetoideae</taxon>
        <taxon>Elsholtzieae</taxon>
        <taxon>Perilla</taxon>
    </lineage>
</organism>
<gene>
    <name evidence="4" type="ORF">C2S53_020222</name>
</gene>
<keyword evidence="3" id="KW-0012">Acyltransferase</keyword>
<evidence type="ECO:0000313" key="4">
    <source>
        <dbReference type="EMBL" id="KAH6821316.1"/>
    </source>
</evidence>
<keyword evidence="2 4" id="KW-0808">Transferase</keyword>
<reference evidence="4 5" key="1">
    <citation type="journal article" date="2021" name="Nat. Commun.">
        <title>Incipient diploidization of the medicinal plant Perilla within 10,000 years.</title>
        <authorList>
            <person name="Zhang Y."/>
            <person name="Shen Q."/>
            <person name="Leng L."/>
            <person name="Zhang D."/>
            <person name="Chen S."/>
            <person name="Shi Y."/>
            <person name="Ning Z."/>
            <person name="Chen S."/>
        </authorList>
    </citation>
    <scope>NUCLEOTIDE SEQUENCE [LARGE SCALE GENOMIC DNA]</scope>
    <source>
        <strain evidence="5">cv. PC099</strain>
    </source>
</reference>
<protein>
    <submittedName>
        <fullName evidence="4">Hydroxycinnamoyl-CoA shikimate/quinate hydroxycinnamoyl transferase</fullName>
    </submittedName>
</protein>
<accession>A0AAD4IUE7</accession>
<name>A0AAD4IUE7_PERFH</name>
<comment type="caution">
    <text evidence="4">The sequence shown here is derived from an EMBL/GenBank/DDBJ whole genome shotgun (WGS) entry which is preliminary data.</text>
</comment>
<keyword evidence="5" id="KW-1185">Reference proteome</keyword>
<evidence type="ECO:0000256" key="3">
    <source>
        <dbReference type="ARBA" id="ARBA00023315"/>
    </source>
</evidence>
<sequence length="113" mass="12378">MEETPSGSLWLSSLDLVMPDTYHTLCVYFYRSDGSAGADFFDAAVLKAALSRALVEFYPYAGRLKTDDNGRIEINCNCEGVFFSVAECDGTIDDLGGFSPRPDISLIPIVDYS</sequence>
<evidence type="ECO:0000256" key="2">
    <source>
        <dbReference type="ARBA" id="ARBA00022679"/>
    </source>
</evidence>
<dbReference type="InterPro" id="IPR050317">
    <property type="entry name" value="Plant_Fungal_Acyltransferase"/>
</dbReference>
<dbReference type="PANTHER" id="PTHR31642">
    <property type="entry name" value="TRICHOTHECENE 3-O-ACETYLTRANSFERASE"/>
    <property type="match status" value="1"/>
</dbReference>
<comment type="similarity">
    <text evidence="1">Belongs to the plant acyltransferase family.</text>
</comment>